<name>A0ABV0IGQ4_9MICC</name>
<protein>
    <submittedName>
        <fullName evidence="2">Uncharacterized protein</fullName>
    </submittedName>
</protein>
<keyword evidence="3" id="KW-1185">Reference proteome</keyword>
<feature type="chain" id="PRO_5045728641" evidence="1">
    <location>
        <begin position="21"/>
        <end position="71"/>
    </location>
</feature>
<organism evidence="2 3">
    <name type="scientific">Citricoccus nitrophenolicus</name>
    <dbReference type="NCBI Taxonomy" id="863575"/>
    <lineage>
        <taxon>Bacteria</taxon>
        <taxon>Bacillati</taxon>
        <taxon>Actinomycetota</taxon>
        <taxon>Actinomycetes</taxon>
        <taxon>Micrococcales</taxon>
        <taxon>Micrococcaceae</taxon>
        <taxon>Citricoccus</taxon>
    </lineage>
</organism>
<proteinExistence type="predicted"/>
<accession>A0ABV0IGQ4</accession>
<evidence type="ECO:0000313" key="2">
    <source>
        <dbReference type="EMBL" id="MEO9247342.1"/>
    </source>
</evidence>
<dbReference type="RefSeq" id="WP_309815482.1">
    <property type="nucleotide sequence ID" value="NZ_JBDXMX010000002.1"/>
</dbReference>
<sequence>MKRPLKAAAAAVLVSSALFAAPAAAAAAPTSGSVLPATFQPAPKSSTGGMSTMGMGSGSKVFWCEYWGLFC</sequence>
<comment type="caution">
    <text evidence="2">The sequence shown here is derived from an EMBL/GenBank/DDBJ whole genome shotgun (WGS) entry which is preliminary data.</text>
</comment>
<reference evidence="2 3" key="1">
    <citation type="submission" date="2024-05" db="EMBL/GenBank/DDBJ databases">
        <authorList>
            <person name="Yi C."/>
        </authorList>
    </citation>
    <scope>NUCLEOTIDE SEQUENCE [LARGE SCALE GENOMIC DNA]</scope>
    <source>
        <strain evidence="2 3">XS13</strain>
    </source>
</reference>
<evidence type="ECO:0000256" key="1">
    <source>
        <dbReference type="SAM" id="SignalP"/>
    </source>
</evidence>
<gene>
    <name evidence="2" type="ORF">ABDK96_06590</name>
</gene>
<dbReference type="EMBL" id="JBDXMX010000002">
    <property type="protein sequence ID" value="MEO9247342.1"/>
    <property type="molecule type" value="Genomic_DNA"/>
</dbReference>
<evidence type="ECO:0000313" key="3">
    <source>
        <dbReference type="Proteomes" id="UP001484097"/>
    </source>
</evidence>
<keyword evidence="1" id="KW-0732">Signal</keyword>
<feature type="signal peptide" evidence="1">
    <location>
        <begin position="1"/>
        <end position="20"/>
    </location>
</feature>
<dbReference type="Proteomes" id="UP001484097">
    <property type="component" value="Unassembled WGS sequence"/>
</dbReference>